<dbReference type="AlphaFoldDB" id="A0A9Q9EN55"/>
<sequence length="337" mass="36876">MATTIEWFGATTYRLKTNGLTIFLDTWLERPSVLPKFLNIEDVITSSYLMPTSTNRIAIKTGALVIANGEAINVLRSAGVPEQQLVPVSGGERVPLFARHVRDAAMRGEGELEPGPPGAPLNPSHKLAAASVHVWPSLHCLMPGESHADIPDVMDTGKEFIGGASQYACTLNITFGMKYGLLKIGDHMPREAMDEGLRSFVDYVNGPARDCMSHFDGGQLMFNFLLGDYKTLMWSAHLGGYEGILRAVEPKPNVLIQAIAGRANLNGRPFDGSAARFATDVSKWLKEPERVIWCLHDDAPIKPWTVDVAPATRLLEESTRSRVLSLELGHLATLFEA</sequence>
<dbReference type="Proteomes" id="UP001056384">
    <property type="component" value="Chromosome 8"/>
</dbReference>
<organism evidence="1 2">
    <name type="scientific">Septoria linicola</name>
    <dbReference type="NCBI Taxonomy" id="215465"/>
    <lineage>
        <taxon>Eukaryota</taxon>
        <taxon>Fungi</taxon>
        <taxon>Dikarya</taxon>
        <taxon>Ascomycota</taxon>
        <taxon>Pezizomycotina</taxon>
        <taxon>Dothideomycetes</taxon>
        <taxon>Dothideomycetidae</taxon>
        <taxon>Mycosphaerellales</taxon>
        <taxon>Mycosphaerellaceae</taxon>
        <taxon>Septoria</taxon>
    </lineage>
</organism>
<protein>
    <submittedName>
        <fullName evidence="1">Uncharacterized protein</fullName>
    </submittedName>
</protein>
<reference evidence="1" key="1">
    <citation type="submission" date="2022-06" db="EMBL/GenBank/DDBJ databases">
        <title>Complete genome sequences of two strains of the flax pathogen Septoria linicola.</title>
        <authorList>
            <person name="Lapalu N."/>
            <person name="Simon A."/>
            <person name="Demenou B."/>
            <person name="Paumier D."/>
            <person name="Guillot M.-P."/>
            <person name="Gout L."/>
            <person name="Valade R."/>
        </authorList>
    </citation>
    <scope>NUCLEOTIDE SEQUENCE</scope>
    <source>
        <strain evidence="1">SE15195</strain>
    </source>
</reference>
<dbReference type="OrthoDB" id="4311043at2759"/>
<evidence type="ECO:0000313" key="2">
    <source>
        <dbReference type="Proteomes" id="UP001056384"/>
    </source>
</evidence>
<proteinExistence type="predicted"/>
<keyword evidence="2" id="KW-1185">Reference proteome</keyword>
<gene>
    <name evidence="1" type="ORF">Slin15195_G095710</name>
</gene>
<name>A0A9Q9EN55_9PEZI</name>
<dbReference type="EMBL" id="CP099425">
    <property type="protein sequence ID" value="USW56252.1"/>
    <property type="molecule type" value="Genomic_DNA"/>
</dbReference>
<accession>A0A9Q9EN55</accession>
<evidence type="ECO:0000313" key="1">
    <source>
        <dbReference type="EMBL" id="USW56252.1"/>
    </source>
</evidence>